<feature type="domain" description="PiggyBac transposable element-derived protein" evidence="1">
    <location>
        <begin position="1"/>
        <end position="300"/>
    </location>
</feature>
<dbReference type="EMBL" id="CARXXK010000084">
    <property type="protein sequence ID" value="CAI6369856.1"/>
    <property type="molecule type" value="Genomic_DNA"/>
</dbReference>
<comment type="caution">
    <text evidence="2">The sequence shown here is derived from an EMBL/GenBank/DDBJ whole genome shotgun (WGS) entry which is preliminary data.</text>
</comment>
<evidence type="ECO:0000313" key="3">
    <source>
        <dbReference type="Proteomes" id="UP001160148"/>
    </source>
</evidence>
<dbReference type="Pfam" id="PF13843">
    <property type="entry name" value="DDE_Tnp_1_7"/>
    <property type="match status" value="1"/>
</dbReference>
<evidence type="ECO:0000313" key="2">
    <source>
        <dbReference type="EMBL" id="CAI6369856.1"/>
    </source>
</evidence>
<gene>
    <name evidence="2" type="ORF">MEUPH1_LOCUS24043</name>
</gene>
<name>A0AAV0XNY1_9HEMI</name>
<proteinExistence type="predicted"/>
<organism evidence="2 3">
    <name type="scientific">Macrosiphum euphorbiae</name>
    <name type="common">potato aphid</name>
    <dbReference type="NCBI Taxonomy" id="13131"/>
    <lineage>
        <taxon>Eukaryota</taxon>
        <taxon>Metazoa</taxon>
        <taxon>Ecdysozoa</taxon>
        <taxon>Arthropoda</taxon>
        <taxon>Hexapoda</taxon>
        <taxon>Insecta</taxon>
        <taxon>Pterygota</taxon>
        <taxon>Neoptera</taxon>
        <taxon>Paraneoptera</taxon>
        <taxon>Hemiptera</taxon>
        <taxon>Sternorrhyncha</taxon>
        <taxon>Aphidomorpha</taxon>
        <taxon>Aphidoidea</taxon>
        <taxon>Aphididae</taxon>
        <taxon>Macrosiphini</taxon>
        <taxon>Macrosiphum</taxon>
    </lineage>
</organism>
<accession>A0AAV0XNY1</accession>
<protein>
    <recommendedName>
        <fullName evidence="1">PiggyBac transposable element-derived protein domain-containing protein</fullName>
    </recommendedName>
</protein>
<keyword evidence="3" id="KW-1185">Reference proteome</keyword>
<dbReference type="PANTHER" id="PTHR46599">
    <property type="entry name" value="PIGGYBAC TRANSPOSABLE ELEMENT-DERIVED PROTEIN 4"/>
    <property type="match status" value="1"/>
</dbReference>
<evidence type="ECO:0000259" key="1">
    <source>
        <dbReference type="Pfam" id="PF13843"/>
    </source>
</evidence>
<reference evidence="2 3" key="1">
    <citation type="submission" date="2023-01" db="EMBL/GenBank/DDBJ databases">
        <authorList>
            <person name="Whitehead M."/>
        </authorList>
    </citation>
    <scope>NUCLEOTIDE SEQUENCE [LARGE SCALE GENOMIC DNA]</scope>
</reference>
<dbReference type="InterPro" id="IPR029526">
    <property type="entry name" value="PGBD"/>
</dbReference>
<dbReference type="AlphaFoldDB" id="A0AAV0XNY1"/>
<dbReference type="PANTHER" id="PTHR46599:SF3">
    <property type="entry name" value="PIGGYBAC TRANSPOSABLE ELEMENT-DERIVED PROTEIN 4"/>
    <property type="match status" value="1"/>
</dbReference>
<dbReference type="Proteomes" id="UP001160148">
    <property type="component" value="Unassembled WGS sequence"/>
</dbReference>
<sequence>MGIKKQASYKDYWSSNEQLRDPYISSIMPVNRFSWFLSHLHINDNLLAPKRNEPNFDKLYKVRPLLDSLSKTFLQHFNPNEHQLVDESMILFKGRSTLKQYMPMKPVKRGYKVWIRADQTGYVCQFEVYTGKTDSTETSLGKRIVLNLTKNIYGHFHKIFFDNFFTSFDLMEELLQNKVYACGTVRANRKNLPKNQILDKNMQKGESEGRVSSTGVSWIKWRDNRTIQFLSNYHNPDHITTCNRKAKDGSKIVINCPQAVKDYNQHMGYVDKADMLKSCYQISRKSRKWWHRIFFHFVDVEVKKTPPKPINMFKSKIPIEKRYSNAGHMPSICTSRRCHHCSTKENPRRTRWECSSCGVGLCMTPHKNCFKAFHAK</sequence>